<dbReference type="SUPFAM" id="SSF81660">
    <property type="entry name" value="Metal cation-transporting ATPase, ATP-binding domain N"/>
    <property type="match status" value="1"/>
</dbReference>
<feature type="transmembrane region" description="Helical" evidence="12">
    <location>
        <begin position="794"/>
        <end position="814"/>
    </location>
</feature>
<dbReference type="Pfam" id="PF00690">
    <property type="entry name" value="Cation_ATPase_N"/>
    <property type="match status" value="1"/>
</dbReference>
<dbReference type="PANTHER" id="PTHR42861">
    <property type="entry name" value="CALCIUM-TRANSPORTING ATPASE"/>
    <property type="match status" value="1"/>
</dbReference>
<dbReference type="InterPro" id="IPR059000">
    <property type="entry name" value="ATPase_P-type_domA"/>
</dbReference>
<feature type="transmembrane region" description="Helical" evidence="12">
    <location>
        <begin position="659"/>
        <end position="681"/>
    </location>
</feature>
<evidence type="ECO:0000313" key="15">
    <source>
        <dbReference type="Proteomes" id="UP001172082"/>
    </source>
</evidence>
<evidence type="ECO:0000256" key="4">
    <source>
        <dbReference type="ARBA" id="ARBA00022692"/>
    </source>
</evidence>
<dbReference type="InterPro" id="IPR036412">
    <property type="entry name" value="HAD-like_sf"/>
</dbReference>
<evidence type="ECO:0000256" key="1">
    <source>
        <dbReference type="ARBA" id="ARBA00004141"/>
    </source>
</evidence>
<dbReference type="PRINTS" id="PR00120">
    <property type="entry name" value="HATPASE"/>
</dbReference>
<dbReference type="Gene3D" id="3.40.1110.10">
    <property type="entry name" value="Calcium-transporting ATPase, cytoplasmic domain N"/>
    <property type="match status" value="1"/>
</dbReference>
<feature type="domain" description="Cation-transporting P-type ATPase N-terminal" evidence="13">
    <location>
        <begin position="1"/>
        <end position="71"/>
    </location>
</feature>
<evidence type="ECO:0000256" key="3">
    <source>
        <dbReference type="ARBA" id="ARBA00022568"/>
    </source>
</evidence>
<gene>
    <name evidence="14" type="ORF">QQ008_21155</name>
</gene>
<keyword evidence="15" id="KW-1185">Reference proteome</keyword>
<dbReference type="PROSITE" id="PS00154">
    <property type="entry name" value="ATPASE_E1_E2"/>
    <property type="match status" value="1"/>
</dbReference>
<dbReference type="SFLD" id="SFLDS00003">
    <property type="entry name" value="Haloacid_Dehalogenase"/>
    <property type="match status" value="1"/>
</dbReference>
<evidence type="ECO:0000256" key="7">
    <source>
        <dbReference type="ARBA" id="ARBA00022840"/>
    </source>
</evidence>
<dbReference type="InterPro" id="IPR006408">
    <property type="entry name" value="P-type_ATPase_IIB"/>
</dbReference>
<feature type="transmembrane region" description="Helical" evidence="12">
    <location>
        <begin position="55"/>
        <end position="73"/>
    </location>
</feature>
<dbReference type="Gene3D" id="1.20.1110.10">
    <property type="entry name" value="Calcium-transporting ATPase, transmembrane domain"/>
    <property type="match status" value="1"/>
</dbReference>
<dbReference type="InterPro" id="IPR023299">
    <property type="entry name" value="ATPase_P-typ_cyto_dom_N"/>
</dbReference>
<dbReference type="InterPro" id="IPR018303">
    <property type="entry name" value="ATPase_P-typ_P_site"/>
</dbReference>
<keyword evidence="5" id="KW-0547">Nucleotide-binding</keyword>
<feature type="transmembrane region" description="Helical" evidence="12">
    <location>
        <begin position="262"/>
        <end position="283"/>
    </location>
</feature>
<dbReference type="EC" id="7.2.2.10" evidence="2"/>
<evidence type="ECO:0000256" key="11">
    <source>
        <dbReference type="SAM" id="Coils"/>
    </source>
</evidence>
<name>A0ABT8KT26_9BACT</name>
<dbReference type="SMART" id="SM00831">
    <property type="entry name" value="Cation_ATPase_N"/>
    <property type="match status" value="1"/>
</dbReference>
<dbReference type="SUPFAM" id="SSF81665">
    <property type="entry name" value="Calcium ATPase, transmembrane domain M"/>
    <property type="match status" value="1"/>
</dbReference>
<evidence type="ECO:0000256" key="12">
    <source>
        <dbReference type="SAM" id="Phobius"/>
    </source>
</evidence>
<dbReference type="Pfam" id="PF13246">
    <property type="entry name" value="Cation_ATPase"/>
    <property type="match status" value="1"/>
</dbReference>
<sequence>MPDTDRLNITKTKAWKGLSIAEAKKRLTEYGRNELLRTKRTGPWKILLRQFTSPLILLLFAAALISFAIGFFPDQEPNVIDTALIMTIVIISGVIGFVQDYNAEKTIEALQKMAEPKSKVIRDGVETEINSANLVPGDILLLESGDMITGDGLVVDAFHLQVDESVLTGESSAVRKNLDELVFMNTYVTEGNAKVQVSSTGMNTKIGQVAAKLQELEKEKSTFQLELAKLSRKLSLITLLITIAIAVVGIFKYGIYTSLLTAISLAVAAIPEGLPAVVVLALAAGAKKMFRKAALIRKLGIVESVGAVDIICTDKTGTLTLNEMTVTKLYVNGQVLSVEHIGEIGSSNKTIKCLLKCGALCNNATPGYDSDGIPRFFGEQTEIALLKFGREVLGEQILRDFEKLNEVSFSSKRKMMTVVVADKLDKITVFSKGAPEVLLEKCNKIEVAGEILPLTQELKKSILDQNERFGSKALRVLGFAYKSSTSVTENIENGLIWLGLQAMIDPPRAEVKEAIHDCKTAGIRVIMITGDNPQTAMAIAEQVGMITSGVINGHEIENIPDKVLEQKLKEGVNIFARTDPFHKLRILDILEKDNSVAMTGDGVNDALALKRAGVGIAMGKKGTEVAKQASDIILLDDNFSTIRDAIKEGRTIFNNIRKFIDYLLTCNFAEVSMIFLITLFIDLPEPVLFPVQLLWINLLTDGLVALALGVDPPSKDIMHNPPRKNDEPLIDQRLAYLIGFIGFKKTLLLIATFILILPAGLEVARTALLTGIVLFEFVRIGAIRYMEKLTFFDNRWLVAGLVASVLLQMAIVYSPLNQYFKLVPLSSSEWIILIAGVFIGYFLAILITRLVLKKFPLPTAPNEKGNSK</sequence>
<dbReference type="Pfam" id="PF00122">
    <property type="entry name" value="E1-E2_ATPase"/>
    <property type="match status" value="1"/>
</dbReference>
<feature type="transmembrane region" description="Helical" evidence="12">
    <location>
        <begin position="693"/>
        <end position="713"/>
    </location>
</feature>
<dbReference type="SFLD" id="SFLDG00002">
    <property type="entry name" value="C1.7:_P-type_atpase_like"/>
    <property type="match status" value="1"/>
</dbReference>
<evidence type="ECO:0000256" key="6">
    <source>
        <dbReference type="ARBA" id="ARBA00022837"/>
    </source>
</evidence>
<dbReference type="SFLD" id="SFLDF00027">
    <property type="entry name" value="p-type_atpase"/>
    <property type="match status" value="1"/>
</dbReference>
<dbReference type="NCBIfam" id="TIGR01494">
    <property type="entry name" value="ATPase_P-type"/>
    <property type="match status" value="3"/>
</dbReference>
<reference evidence="14" key="1">
    <citation type="submission" date="2023-06" db="EMBL/GenBank/DDBJ databases">
        <title>Genomic of Parafulvivirga corallium.</title>
        <authorList>
            <person name="Wang G."/>
        </authorList>
    </citation>
    <scope>NUCLEOTIDE SEQUENCE</scope>
    <source>
        <strain evidence="14">BMA10</strain>
    </source>
</reference>
<dbReference type="InterPro" id="IPR023214">
    <property type="entry name" value="HAD_sf"/>
</dbReference>
<dbReference type="InterPro" id="IPR008250">
    <property type="entry name" value="ATPase_P-typ_transduc_dom_A_sf"/>
</dbReference>
<keyword evidence="11" id="KW-0175">Coiled coil</keyword>
<dbReference type="InterPro" id="IPR006068">
    <property type="entry name" value="ATPase_P-typ_cation-transptr_C"/>
</dbReference>
<proteinExistence type="predicted"/>
<keyword evidence="3" id="KW-0406">Ion transport</keyword>
<comment type="caution">
    <text evidence="14">The sequence shown here is derived from an EMBL/GenBank/DDBJ whole genome shotgun (WGS) entry which is preliminary data.</text>
</comment>
<keyword evidence="9 12" id="KW-1133">Transmembrane helix</keyword>
<organism evidence="14 15">
    <name type="scientific">Splendidivirga corallicola</name>
    <dbReference type="NCBI Taxonomy" id="3051826"/>
    <lineage>
        <taxon>Bacteria</taxon>
        <taxon>Pseudomonadati</taxon>
        <taxon>Bacteroidota</taxon>
        <taxon>Cytophagia</taxon>
        <taxon>Cytophagales</taxon>
        <taxon>Splendidivirgaceae</taxon>
        <taxon>Splendidivirga</taxon>
    </lineage>
</organism>
<dbReference type="Gene3D" id="2.70.150.10">
    <property type="entry name" value="Calcium-transporting ATPase, cytoplasmic transduction domain A"/>
    <property type="match status" value="1"/>
</dbReference>
<dbReference type="RefSeq" id="WP_346753938.1">
    <property type="nucleotide sequence ID" value="NZ_JAUJEA010000009.1"/>
</dbReference>
<dbReference type="InterPro" id="IPR001757">
    <property type="entry name" value="P_typ_ATPase"/>
</dbReference>
<protein>
    <recommendedName>
        <fullName evidence="2">P-type Ca(2+) transporter</fullName>
        <ecNumber evidence="2">7.2.2.10</ecNumber>
    </recommendedName>
</protein>
<dbReference type="InterPro" id="IPR004014">
    <property type="entry name" value="ATPase_P-typ_cation-transptr_N"/>
</dbReference>
<keyword evidence="3" id="KW-0813">Transport</keyword>
<keyword evidence="7" id="KW-0067">ATP-binding</keyword>
<keyword evidence="6" id="KW-0106">Calcium</keyword>
<keyword evidence="10 12" id="KW-0472">Membrane</keyword>
<feature type="transmembrane region" description="Helical" evidence="12">
    <location>
        <begin position="830"/>
        <end position="852"/>
    </location>
</feature>
<evidence type="ECO:0000256" key="8">
    <source>
        <dbReference type="ARBA" id="ARBA00022967"/>
    </source>
</evidence>
<dbReference type="PRINTS" id="PR00119">
    <property type="entry name" value="CATATPASE"/>
</dbReference>
<feature type="transmembrane region" description="Helical" evidence="12">
    <location>
        <begin position="763"/>
        <end position="782"/>
    </location>
</feature>
<dbReference type="InterPro" id="IPR023298">
    <property type="entry name" value="ATPase_P-typ_TM_dom_sf"/>
</dbReference>
<keyword evidence="8" id="KW-1278">Translocase</keyword>
<dbReference type="SUPFAM" id="SSF56784">
    <property type="entry name" value="HAD-like"/>
    <property type="match status" value="1"/>
</dbReference>
<keyword evidence="3" id="KW-0109">Calcium transport</keyword>
<dbReference type="Gene3D" id="3.40.50.1000">
    <property type="entry name" value="HAD superfamily/HAD-like"/>
    <property type="match status" value="1"/>
</dbReference>
<evidence type="ECO:0000256" key="5">
    <source>
        <dbReference type="ARBA" id="ARBA00022741"/>
    </source>
</evidence>
<evidence type="ECO:0000313" key="14">
    <source>
        <dbReference type="EMBL" id="MDN5203914.1"/>
    </source>
</evidence>
<feature type="transmembrane region" description="Helical" evidence="12">
    <location>
        <begin position="734"/>
        <end position="757"/>
    </location>
</feature>
<feature type="coiled-coil region" evidence="11">
    <location>
        <begin position="206"/>
        <end position="233"/>
    </location>
</feature>
<dbReference type="Proteomes" id="UP001172082">
    <property type="component" value="Unassembled WGS sequence"/>
</dbReference>
<evidence type="ECO:0000256" key="2">
    <source>
        <dbReference type="ARBA" id="ARBA00012790"/>
    </source>
</evidence>
<dbReference type="InterPro" id="IPR044492">
    <property type="entry name" value="P_typ_ATPase_HD_dom"/>
</dbReference>
<feature type="transmembrane region" description="Helical" evidence="12">
    <location>
        <begin position="234"/>
        <end position="256"/>
    </location>
</feature>
<evidence type="ECO:0000256" key="10">
    <source>
        <dbReference type="ARBA" id="ARBA00023136"/>
    </source>
</evidence>
<dbReference type="NCBIfam" id="TIGR01517">
    <property type="entry name" value="ATPase-IIB_Ca"/>
    <property type="match status" value="1"/>
</dbReference>
<evidence type="ECO:0000256" key="9">
    <source>
        <dbReference type="ARBA" id="ARBA00022989"/>
    </source>
</evidence>
<comment type="subcellular location">
    <subcellularLocation>
        <location evidence="1">Membrane</location>
        <topology evidence="1">Multi-pass membrane protein</topology>
    </subcellularLocation>
</comment>
<dbReference type="SUPFAM" id="SSF81653">
    <property type="entry name" value="Calcium ATPase, transduction domain A"/>
    <property type="match status" value="1"/>
</dbReference>
<keyword evidence="4 12" id="KW-0812">Transmembrane</keyword>
<evidence type="ECO:0000259" key="13">
    <source>
        <dbReference type="SMART" id="SM00831"/>
    </source>
</evidence>
<accession>A0ABT8KT26</accession>
<dbReference type="EMBL" id="JAUJEA010000009">
    <property type="protein sequence ID" value="MDN5203914.1"/>
    <property type="molecule type" value="Genomic_DNA"/>
</dbReference>
<dbReference type="Pfam" id="PF00689">
    <property type="entry name" value="Cation_ATPase_C"/>
    <property type="match status" value="1"/>
</dbReference>
<feature type="transmembrane region" description="Helical" evidence="12">
    <location>
        <begin position="79"/>
        <end position="98"/>
    </location>
</feature>